<dbReference type="EMBL" id="DSJL01000011">
    <property type="protein sequence ID" value="HEF65313.1"/>
    <property type="molecule type" value="Genomic_DNA"/>
</dbReference>
<dbReference type="GO" id="GO:0006508">
    <property type="term" value="P:proteolysis"/>
    <property type="evidence" value="ECO:0007669"/>
    <property type="project" value="UniProtKB-KW"/>
</dbReference>
<evidence type="ECO:0000256" key="8">
    <source>
        <dbReference type="PIRSR" id="PIRSR001123-2"/>
    </source>
</evidence>
<evidence type="ECO:0000313" key="9">
    <source>
        <dbReference type="EMBL" id="HEF65313.1"/>
    </source>
</evidence>
<dbReference type="GO" id="GO:0046872">
    <property type="term" value="F:metal ion binding"/>
    <property type="evidence" value="ECO:0007669"/>
    <property type="project" value="UniProtKB-UniRule"/>
</dbReference>
<dbReference type="SUPFAM" id="SSF101821">
    <property type="entry name" value="Aminopeptidase/glucanase lid domain"/>
    <property type="match status" value="1"/>
</dbReference>
<proteinExistence type="inferred from homology"/>
<dbReference type="SUPFAM" id="SSF53187">
    <property type="entry name" value="Zn-dependent exopeptidases"/>
    <property type="match status" value="1"/>
</dbReference>
<gene>
    <name evidence="9" type="ORF">ENP47_06925</name>
</gene>
<dbReference type="PIRSF" id="PIRSF001123">
    <property type="entry name" value="PepA_GA"/>
    <property type="match status" value="1"/>
</dbReference>
<comment type="cofactor">
    <cofactor evidence="8">
        <name>a divalent metal cation</name>
        <dbReference type="ChEBI" id="CHEBI:60240"/>
    </cofactor>
    <text evidence="8">Binds 2 divalent metal cations per subunit.</text>
</comment>
<organism evidence="9">
    <name type="scientific">Thermomicrobium roseum</name>
    <dbReference type="NCBI Taxonomy" id="500"/>
    <lineage>
        <taxon>Bacteria</taxon>
        <taxon>Pseudomonadati</taxon>
        <taxon>Thermomicrobiota</taxon>
        <taxon>Thermomicrobia</taxon>
        <taxon>Thermomicrobiales</taxon>
        <taxon>Thermomicrobiaceae</taxon>
        <taxon>Thermomicrobium</taxon>
    </lineage>
</organism>
<sequence>MLRDEQKAFLLRLLEAPSPSGFEEPAARIWREEASRFADEVWVDHNGNSFARLRGSGPTVLIEGHIDEIGLMVTHIDDQGFIWFRGIGGWDDQILTGQRVRILSQQGPVLGVIGRKPAHLLSEEEKGRASRIKELWIDIGARDGTEARELVRVGDPIVIEQPPVELRNGRLVARGLDNRMGAFIALEVLRALASERPPLEVVALAATQEEISFLGARAAAFAVEPTVAIVIDVTHATDHPEADKRGGGDVRIGGGPVLDRGSMVHPRVLERLLAAAEAESIPVTLSAAPIRTGTDADAIAPARAGIPCGLVSVPNRYMHSPNELVSLDDLDAAIRLITRFVRDLGPEPDFRRL</sequence>
<evidence type="ECO:0000256" key="5">
    <source>
        <dbReference type="ARBA" id="ARBA00022801"/>
    </source>
</evidence>
<evidence type="ECO:0000256" key="7">
    <source>
        <dbReference type="PIRSR" id="PIRSR001123-1"/>
    </source>
</evidence>
<keyword evidence="4 8" id="KW-0479">Metal-binding</keyword>
<dbReference type="InterPro" id="IPR051464">
    <property type="entry name" value="Peptidase_M42_aminopept"/>
</dbReference>
<dbReference type="AlphaFoldDB" id="A0A7C1X603"/>
<dbReference type="GO" id="GO:0004177">
    <property type="term" value="F:aminopeptidase activity"/>
    <property type="evidence" value="ECO:0007669"/>
    <property type="project" value="UniProtKB-UniRule"/>
</dbReference>
<dbReference type="PANTHER" id="PTHR32481:SF20">
    <property type="entry name" value="AMINOPEPTIDASE YSDC"/>
    <property type="match status" value="1"/>
</dbReference>
<evidence type="ECO:0000256" key="3">
    <source>
        <dbReference type="ARBA" id="ARBA00022670"/>
    </source>
</evidence>
<comment type="similarity">
    <text evidence="1 6">Belongs to the peptidase M42 family.</text>
</comment>
<accession>A0A7C1X603</accession>
<reference evidence="9" key="1">
    <citation type="journal article" date="2020" name="mSystems">
        <title>Genome- and Community-Level Interaction Insights into Carbon Utilization and Element Cycling Functions of Hydrothermarchaeota in Hydrothermal Sediment.</title>
        <authorList>
            <person name="Zhou Z."/>
            <person name="Liu Y."/>
            <person name="Xu W."/>
            <person name="Pan J."/>
            <person name="Luo Z.H."/>
            <person name="Li M."/>
        </authorList>
    </citation>
    <scope>NUCLEOTIDE SEQUENCE [LARGE SCALE GENOMIC DNA]</scope>
    <source>
        <strain evidence="9">SpSt-222</strain>
    </source>
</reference>
<feature type="binding site" evidence="8">
    <location>
        <position position="177"/>
    </location>
    <ligand>
        <name>Zn(2+)</name>
        <dbReference type="ChEBI" id="CHEBI:29105"/>
        <label>2</label>
    </ligand>
</feature>
<keyword evidence="2" id="KW-0031">Aminopeptidase</keyword>
<name>A0A7C1X603_THERO</name>
<dbReference type="InterPro" id="IPR008007">
    <property type="entry name" value="Peptidase_M42"/>
</dbReference>
<dbReference type="Pfam" id="PF05343">
    <property type="entry name" value="Peptidase_M42"/>
    <property type="match status" value="1"/>
</dbReference>
<comment type="caution">
    <text evidence="9">The sequence shown here is derived from an EMBL/GenBank/DDBJ whole genome shotgun (WGS) entry which is preliminary data.</text>
</comment>
<evidence type="ECO:0000256" key="4">
    <source>
        <dbReference type="ARBA" id="ARBA00022723"/>
    </source>
</evidence>
<feature type="binding site" evidence="8">
    <location>
        <position position="232"/>
    </location>
    <ligand>
        <name>Zn(2+)</name>
        <dbReference type="ChEBI" id="CHEBI:29105"/>
        <label>1</label>
    </ligand>
</feature>
<keyword evidence="3" id="KW-0645">Protease</keyword>
<feature type="active site" description="Proton acceptor" evidence="7">
    <location>
        <position position="209"/>
    </location>
</feature>
<evidence type="ECO:0000256" key="2">
    <source>
        <dbReference type="ARBA" id="ARBA00022438"/>
    </source>
</evidence>
<feature type="binding site" evidence="8">
    <location>
        <position position="210"/>
    </location>
    <ligand>
        <name>Zn(2+)</name>
        <dbReference type="ChEBI" id="CHEBI:29105"/>
        <label>2</label>
    </ligand>
</feature>
<dbReference type="Gene3D" id="2.40.30.40">
    <property type="entry name" value="Peptidase M42, domain 2"/>
    <property type="match status" value="1"/>
</dbReference>
<dbReference type="PANTHER" id="PTHR32481">
    <property type="entry name" value="AMINOPEPTIDASE"/>
    <property type="match status" value="1"/>
</dbReference>
<feature type="binding site" evidence="8">
    <location>
        <position position="319"/>
    </location>
    <ligand>
        <name>Zn(2+)</name>
        <dbReference type="ChEBI" id="CHEBI:29105"/>
        <label>2</label>
    </ligand>
</feature>
<keyword evidence="5" id="KW-0378">Hydrolase</keyword>
<feature type="binding site" evidence="8">
    <location>
        <position position="65"/>
    </location>
    <ligand>
        <name>Zn(2+)</name>
        <dbReference type="ChEBI" id="CHEBI:29105"/>
        <label>1</label>
    </ligand>
</feature>
<feature type="binding site" evidence="8">
    <location>
        <position position="177"/>
    </location>
    <ligand>
        <name>Zn(2+)</name>
        <dbReference type="ChEBI" id="CHEBI:29105"/>
        <label>1</label>
    </ligand>
</feature>
<protein>
    <submittedName>
        <fullName evidence="9">M42 family peptidase</fullName>
    </submittedName>
</protein>
<dbReference type="CDD" id="cd05656">
    <property type="entry name" value="M42_Frv"/>
    <property type="match status" value="1"/>
</dbReference>
<evidence type="ECO:0000256" key="6">
    <source>
        <dbReference type="PIRNR" id="PIRNR001123"/>
    </source>
</evidence>
<dbReference type="InterPro" id="IPR023367">
    <property type="entry name" value="Peptidase_M42_dom2"/>
</dbReference>
<evidence type="ECO:0000256" key="1">
    <source>
        <dbReference type="ARBA" id="ARBA00006272"/>
    </source>
</evidence>
<dbReference type="Gene3D" id="3.40.630.10">
    <property type="entry name" value="Zn peptidases"/>
    <property type="match status" value="1"/>
</dbReference>